<organism evidence="5 6">
    <name type="scientific">Lolium multiflorum</name>
    <name type="common">Italian ryegrass</name>
    <name type="synonym">Lolium perenne subsp. multiflorum</name>
    <dbReference type="NCBI Taxonomy" id="4521"/>
    <lineage>
        <taxon>Eukaryota</taxon>
        <taxon>Viridiplantae</taxon>
        <taxon>Streptophyta</taxon>
        <taxon>Embryophyta</taxon>
        <taxon>Tracheophyta</taxon>
        <taxon>Spermatophyta</taxon>
        <taxon>Magnoliopsida</taxon>
        <taxon>Liliopsida</taxon>
        <taxon>Poales</taxon>
        <taxon>Poaceae</taxon>
        <taxon>BOP clade</taxon>
        <taxon>Pooideae</taxon>
        <taxon>Poodae</taxon>
        <taxon>Poeae</taxon>
        <taxon>Poeae Chloroplast Group 2 (Poeae type)</taxon>
        <taxon>Loliodinae</taxon>
        <taxon>Loliinae</taxon>
        <taxon>Lolium</taxon>
    </lineage>
</organism>
<dbReference type="PANTHER" id="PTHR48048">
    <property type="entry name" value="GLYCOSYLTRANSFERASE"/>
    <property type="match status" value="1"/>
</dbReference>
<keyword evidence="3" id="KW-0328">Glycosyltransferase</keyword>
<dbReference type="Gene3D" id="3.40.50.2000">
    <property type="entry name" value="Glycogen Phosphorylase B"/>
    <property type="match status" value="2"/>
</dbReference>
<dbReference type="EMBL" id="JAUUTY010000001">
    <property type="protein sequence ID" value="KAK1699352.1"/>
    <property type="molecule type" value="Genomic_DNA"/>
</dbReference>
<dbReference type="PANTHER" id="PTHR48048:SF21">
    <property type="entry name" value="GLYCOSYLTRANSFERASE"/>
    <property type="match status" value="1"/>
</dbReference>
<gene>
    <name evidence="5" type="ORF">QYE76_016049</name>
</gene>
<reference evidence="5" key="1">
    <citation type="submission" date="2023-07" db="EMBL/GenBank/DDBJ databases">
        <title>A chromosome-level genome assembly of Lolium multiflorum.</title>
        <authorList>
            <person name="Chen Y."/>
            <person name="Copetti D."/>
            <person name="Kolliker R."/>
            <person name="Studer B."/>
        </authorList>
    </citation>
    <scope>NUCLEOTIDE SEQUENCE</scope>
    <source>
        <strain evidence="5">02402/16</strain>
        <tissue evidence="5">Leaf</tissue>
    </source>
</reference>
<comment type="caution">
    <text evidence="5">The sequence shown here is derived from an EMBL/GenBank/DDBJ whole genome shotgun (WGS) entry which is preliminary data.</text>
</comment>
<proteinExistence type="inferred from homology"/>
<dbReference type="InterPro" id="IPR035595">
    <property type="entry name" value="UDP_glycos_trans_CS"/>
</dbReference>
<evidence type="ECO:0000313" key="6">
    <source>
        <dbReference type="Proteomes" id="UP001231189"/>
    </source>
</evidence>
<dbReference type="AlphaFoldDB" id="A0AAD8U5Z4"/>
<evidence type="ECO:0000256" key="2">
    <source>
        <dbReference type="ARBA" id="ARBA00022679"/>
    </source>
</evidence>
<comment type="similarity">
    <text evidence="1 3">Belongs to the UDP-glycosyltransferase family.</text>
</comment>
<dbReference type="Pfam" id="PF00201">
    <property type="entry name" value="UDPGT"/>
    <property type="match status" value="1"/>
</dbReference>
<sequence length="495" mass="54017">MVELAKLFVRRGIPVVIAIPTPPVSAAGFFAASSSAVADIVAANPSIAFHNLPPPDYPNPDPDPFLQMLDVLRLTVPLLLAFLRSLPSVAALVLDLFCIDSLDAAAQSGVPAYIYYTSSAGDLAAFLHLPHYFATMEGNFKDMGKALLRFPGVPPIPASDMPHTVLDRADRTCTARIGHYGRIPEARGVLVNTYEWLDARTVSALREGVCVPDRPTPPVYCIGPLIVKGATAAAEGERHACLSWLDAQPERSVVFICFGSLGAVSAAQLKAIAHGLESSGHRFLWVVRTPPDDPAKFFMPRPPPDLDALLPEGFLQRTRDRGMVLKMWAPQVEVLRHAATGVFMTHCGWNSVLEAVSAGVPMLCWPQYAEQRLNKVFVVEEMKAGLVMEGYDEELVTADEVEKKVRLVLESEEGAKLRQRLAMAKEKAAEALADSGSSQTAFTEFLQDLKLSNDRPQKISTRLVLECVALKVCISSHWYGDMPRRLAASVIILLK</sequence>
<evidence type="ECO:0000256" key="3">
    <source>
        <dbReference type="RuleBase" id="RU003718"/>
    </source>
</evidence>
<dbReference type="InterPro" id="IPR050481">
    <property type="entry name" value="UDP-glycosyltransf_plant"/>
</dbReference>
<keyword evidence="2 3" id="KW-0808">Transferase</keyword>
<protein>
    <recommendedName>
        <fullName evidence="4">Glycosyltransferase</fullName>
        <ecNumber evidence="4">2.4.1.-</ecNumber>
    </recommendedName>
</protein>
<dbReference type="CDD" id="cd03784">
    <property type="entry name" value="GT1_Gtf-like"/>
    <property type="match status" value="1"/>
</dbReference>
<dbReference type="FunFam" id="3.40.50.2000:FF:000082">
    <property type="entry name" value="Glycosyltransferase"/>
    <property type="match status" value="1"/>
</dbReference>
<dbReference type="InterPro" id="IPR002213">
    <property type="entry name" value="UDP_glucos_trans"/>
</dbReference>
<keyword evidence="6" id="KW-1185">Reference proteome</keyword>
<evidence type="ECO:0000256" key="4">
    <source>
        <dbReference type="RuleBase" id="RU362057"/>
    </source>
</evidence>
<dbReference type="Proteomes" id="UP001231189">
    <property type="component" value="Unassembled WGS sequence"/>
</dbReference>
<dbReference type="PROSITE" id="PS00375">
    <property type="entry name" value="UDPGT"/>
    <property type="match status" value="1"/>
</dbReference>
<dbReference type="EC" id="2.4.1.-" evidence="4"/>
<evidence type="ECO:0000256" key="1">
    <source>
        <dbReference type="ARBA" id="ARBA00009995"/>
    </source>
</evidence>
<name>A0AAD8U5Z4_LOLMU</name>
<dbReference type="FunFam" id="3.40.50.2000:FF:000020">
    <property type="entry name" value="Glycosyltransferase"/>
    <property type="match status" value="1"/>
</dbReference>
<evidence type="ECO:0000313" key="5">
    <source>
        <dbReference type="EMBL" id="KAK1699352.1"/>
    </source>
</evidence>
<dbReference type="GO" id="GO:0035251">
    <property type="term" value="F:UDP-glucosyltransferase activity"/>
    <property type="evidence" value="ECO:0007669"/>
    <property type="project" value="InterPro"/>
</dbReference>
<accession>A0AAD8U5Z4</accession>
<dbReference type="SUPFAM" id="SSF53756">
    <property type="entry name" value="UDP-Glycosyltransferase/glycogen phosphorylase"/>
    <property type="match status" value="1"/>
</dbReference>